<dbReference type="AlphaFoldDB" id="A0A843UU39"/>
<dbReference type="InterPro" id="IPR002698">
    <property type="entry name" value="FTHF_cligase"/>
</dbReference>
<keyword evidence="3" id="KW-1185">Reference proteome</keyword>
<reference evidence="2" key="1">
    <citation type="submission" date="2017-07" db="EMBL/GenBank/DDBJ databases">
        <title>Taro Niue Genome Assembly and Annotation.</title>
        <authorList>
            <person name="Atibalentja N."/>
            <person name="Keating K."/>
            <person name="Fields C.J."/>
        </authorList>
    </citation>
    <scope>NUCLEOTIDE SEQUENCE</scope>
    <source>
        <strain evidence="2">Niue_2</strain>
        <tissue evidence="2">Leaf</tissue>
    </source>
</reference>
<feature type="region of interest" description="Disordered" evidence="1">
    <location>
        <begin position="188"/>
        <end position="209"/>
    </location>
</feature>
<evidence type="ECO:0000313" key="2">
    <source>
        <dbReference type="EMBL" id="MQL85200.1"/>
    </source>
</evidence>
<protein>
    <recommendedName>
        <fullName evidence="4">5-formyltetrahydrofolate cyclo-ligase</fullName>
    </recommendedName>
</protein>
<dbReference type="SUPFAM" id="SSF100950">
    <property type="entry name" value="NagB/RpiA/CoA transferase-like"/>
    <property type="match status" value="1"/>
</dbReference>
<evidence type="ECO:0000256" key="1">
    <source>
        <dbReference type="SAM" id="MobiDB-lite"/>
    </source>
</evidence>
<dbReference type="InterPro" id="IPR024185">
    <property type="entry name" value="FTHF_cligase-like_sf"/>
</dbReference>
<evidence type="ECO:0008006" key="4">
    <source>
        <dbReference type="Google" id="ProtNLM"/>
    </source>
</evidence>
<dbReference type="EMBL" id="NMUH01000814">
    <property type="protein sequence ID" value="MQL85200.1"/>
    <property type="molecule type" value="Genomic_DNA"/>
</dbReference>
<comment type="caution">
    <text evidence="2">The sequence shown here is derived from an EMBL/GenBank/DDBJ whole genome shotgun (WGS) entry which is preliminary data.</text>
</comment>
<organism evidence="2 3">
    <name type="scientific">Colocasia esculenta</name>
    <name type="common">Wild taro</name>
    <name type="synonym">Arum esculentum</name>
    <dbReference type="NCBI Taxonomy" id="4460"/>
    <lineage>
        <taxon>Eukaryota</taxon>
        <taxon>Viridiplantae</taxon>
        <taxon>Streptophyta</taxon>
        <taxon>Embryophyta</taxon>
        <taxon>Tracheophyta</taxon>
        <taxon>Spermatophyta</taxon>
        <taxon>Magnoliopsida</taxon>
        <taxon>Liliopsida</taxon>
        <taxon>Araceae</taxon>
        <taxon>Aroideae</taxon>
        <taxon>Colocasieae</taxon>
        <taxon>Colocasia</taxon>
    </lineage>
</organism>
<accession>A0A843UU39</accession>
<gene>
    <name evidence="2" type="ORF">Taro_017733</name>
</gene>
<name>A0A843UU39_COLES</name>
<dbReference type="Pfam" id="PF01812">
    <property type="entry name" value="5-FTHF_cyc-lig"/>
    <property type="match status" value="1"/>
</dbReference>
<dbReference type="PANTHER" id="PTHR13017:SF0">
    <property type="entry name" value="METHENYLTETRAHYDROFOLATE SYNTHASE DOMAIN-CONTAINING PROTEIN"/>
    <property type="match status" value="1"/>
</dbReference>
<dbReference type="GO" id="GO:0005737">
    <property type="term" value="C:cytoplasm"/>
    <property type="evidence" value="ECO:0007669"/>
    <property type="project" value="TreeGrafter"/>
</dbReference>
<dbReference type="OrthoDB" id="433414at2759"/>
<dbReference type="Proteomes" id="UP000652761">
    <property type="component" value="Unassembled WGS sequence"/>
</dbReference>
<sequence length="209" mass="23096">MVHLGGKTLLTPQPRLRTGFFSVLESRMFPIGSIKEACTSVGVAKYGKPVGLDAKIKVDLIVIGSVAVDPRTGARLGKGENKHFGSAYFVLQGFAELEYGMLRYMGAIDDATLIATSVHDKQLVDDIPMEKLLIHDVPVDVICTPTQVIFTNTTIPKPQGIYWEKLSPEKLGQIKILRELKMRIERETGQALPCGPSEKLPPTAQRRRR</sequence>
<proteinExistence type="predicted"/>
<dbReference type="InterPro" id="IPR037171">
    <property type="entry name" value="NagB/RpiA_transferase-like"/>
</dbReference>
<evidence type="ECO:0000313" key="3">
    <source>
        <dbReference type="Proteomes" id="UP000652761"/>
    </source>
</evidence>
<dbReference type="PANTHER" id="PTHR13017">
    <property type="entry name" value="5-FORMYLTETRAHYDROFOLATE CYCLO-LIGASE-RELATED"/>
    <property type="match status" value="1"/>
</dbReference>
<dbReference type="Gene3D" id="3.40.50.10420">
    <property type="entry name" value="NagB/RpiA/CoA transferase-like"/>
    <property type="match status" value="1"/>
</dbReference>